<name>A0AAN1EMZ2_RHIET</name>
<accession>A0AAN1EMZ2</accession>
<keyword evidence="1" id="KW-0614">Plasmid</keyword>
<evidence type="ECO:0000313" key="1">
    <source>
        <dbReference type="EMBL" id="ARQ13495.1"/>
    </source>
</evidence>
<dbReference type="EMBL" id="CP020910">
    <property type="protein sequence ID" value="ARQ13495.1"/>
    <property type="molecule type" value="Genomic_DNA"/>
</dbReference>
<geneLocation type="plasmid" evidence="2">
    <name>pretnxc12d</name>
</geneLocation>
<organism evidence="1 2">
    <name type="scientific">Rhizobium etli</name>
    <dbReference type="NCBI Taxonomy" id="29449"/>
    <lineage>
        <taxon>Bacteria</taxon>
        <taxon>Pseudomonadati</taxon>
        <taxon>Pseudomonadota</taxon>
        <taxon>Alphaproteobacteria</taxon>
        <taxon>Hyphomicrobiales</taxon>
        <taxon>Rhizobiaceae</taxon>
        <taxon>Rhizobium/Agrobacterium group</taxon>
        <taxon>Rhizobium</taxon>
    </lineage>
</organism>
<protein>
    <submittedName>
        <fullName evidence="1">Uncharacterized protein</fullName>
    </submittedName>
</protein>
<dbReference type="RefSeq" id="WP_086083928.1">
    <property type="nucleotide sequence ID" value="NZ_CP020910.1"/>
</dbReference>
<reference evidence="1 2" key="1">
    <citation type="submission" date="2017-04" db="EMBL/GenBank/DDBJ databases">
        <title>Complete genome sequences of Rhizobium genomic linages associated to common bean (phaseolus vulgaris).</title>
        <authorList>
            <person name="Santamaria R.I."/>
            <person name="Bustos P."/>
            <person name="Perez-Carrascal O."/>
            <person name="Martinez-Flores I."/>
            <person name="Juarez S."/>
            <person name="Lozano L."/>
            <person name="Miranda F."/>
            <person name="Vinuesa P."/>
            <person name="Martinez-Romero E."/>
            <person name="Cevallos M.A."/>
            <person name="Romero D."/>
            <person name="Davila G."/>
            <person name="Gonzalez V."/>
        </authorList>
    </citation>
    <scope>NUCLEOTIDE SEQUENCE [LARGE SCALE GENOMIC DNA]</scope>
    <source>
        <strain evidence="1 2">NXC12</strain>
        <plasmid evidence="2">pretnxc12d</plasmid>
    </source>
</reference>
<proteinExistence type="predicted"/>
<sequence>MSPAGERPSREAVLDAFAVESEPDRSTLERYLRLYPEYAAELVDLSRELRREIPEDDAPLSAADQALIEAAWSQHAKALPAAGPDPFAALTADDWRAVARQLDVPRQVITALRERRVSLLSIPQRFLKKLAEAMRCSLTHLQMSWETAPLSSARSYKADGKPRAGDQVTFEKVLIDAGVSDERRAELLTEDE</sequence>
<evidence type="ECO:0000313" key="2">
    <source>
        <dbReference type="Proteomes" id="UP000194159"/>
    </source>
</evidence>
<dbReference type="Proteomes" id="UP000194159">
    <property type="component" value="Plasmid pRetNXC12d"/>
</dbReference>
<gene>
    <name evidence="1" type="ORF">NXC12_PD00406</name>
</gene>
<dbReference type="AlphaFoldDB" id="A0AAN1EMZ2"/>